<evidence type="ECO:0000313" key="2">
    <source>
        <dbReference type="EMBL" id="JAV98016.1"/>
    </source>
</evidence>
<accession>A0A1Y1NNP4</accession>
<reference evidence="3" key="3">
    <citation type="submission" date="2019-08" db="EMBL/GenBank/DDBJ databases">
        <authorList>
            <consortium name="Photinus pyralis genome working group"/>
            <person name="Fallon T.R."/>
            <person name="Sander Lower S.E."/>
            <person name="Weng J.-K."/>
        </authorList>
    </citation>
    <scope>NUCLEOTIDE SEQUENCE</scope>
    <source>
        <strain evidence="3">1611_PpyrPB1</strain>
        <tissue evidence="3">Whole body</tissue>
    </source>
</reference>
<dbReference type="Gene3D" id="1.20.920.30">
    <property type="match status" value="1"/>
</dbReference>
<dbReference type="Proteomes" id="UP000327044">
    <property type="component" value="Unassembled WGS sequence"/>
</dbReference>
<dbReference type="EMBL" id="VVIM01000004">
    <property type="protein sequence ID" value="KAB0800793.1"/>
    <property type="molecule type" value="Genomic_DNA"/>
</dbReference>
<dbReference type="Pfam" id="PF22597">
    <property type="entry name" value="DYN_lid"/>
    <property type="match status" value="1"/>
</dbReference>
<dbReference type="InterPro" id="IPR054354">
    <property type="entry name" value="DYNC2H1-like_lid"/>
</dbReference>
<dbReference type="EMBL" id="GEZM01001255">
    <property type="protein sequence ID" value="JAV98026.1"/>
    <property type="molecule type" value="Transcribed_RNA"/>
</dbReference>
<dbReference type="EMBL" id="GEZM01001256">
    <property type="protein sequence ID" value="JAV98022.1"/>
    <property type="molecule type" value="Transcribed_RNA"/>
</dbReference>
<proteinExistence type="predicted"/>
<dbReference type="EMBL" id="GEZM01001257">
    <property type="protein sequence ID" value="JAV98020.1"/>
    <property type="molecule type" value="Transcribed_RNA"/>
</dbReference>
<dbReference type="EMBL" id="GEZM01001258">
    <property type="protein sequence ID" value="JAV98018.1"/>
    <property type="molecule type" value="Transcribed_RNA"/>
</dbReference>
<feature type="domain" description="Dynein 2 heavy chain 1 cytoplasmic ATPase lid" evidence="1">
    <location>
        <begin position="3"/>
        <end position="35"/>
    </location>
</feature>
<reference evidence="3 4" key="2">
    <citation type="journal article" date="2018" name="Elife">
        <title>Firefly genomes illuminate parallel origins of bioluminescence in beetles.</title>
        <authorList>
            <person name="Fallon T.R."/>
            <person name="Lower S.E."/>
            <person name="Chang C.H."/>
            <person name="Bessho-Uehara M."/>
            <person name="Martin G.J."/>
            <person name="Bewick A.J."/>
            <person name="Behringer M."/>
            <person name="Debat H.J."/>
            <person name="Wong I."/>
            <person name="Day J.C."/>
            <person name="Suvorov A."/>
            <person name="Silva C.J."/>
            <person name="Stanger-Hall K.F."/>
            <person name="Hall D.W."/>
            <person name="Schmitz R.J."/>
            <person name="Nelson D.R."/>
            <person name="Lewis S.M."/>
            <person name="Shigenobu S."/>
            <person name="Bybee S.M."/>
            <person name="Larracuente A.M."/>
            <person name="Oba Y."/>
            <person name="Weng J.K."/>
        </authorList>
    </citation>
    <scope>NUCLEOTIDE SEQUENCE [LARGE SCALE GENOMIC DNA]</scope>
    <source>
        <strain evidence="3">1611_PpyrPB1</strain>
        <tissue evidence="3">Whole body</tissue>
    </source>
</reference>
<reference evidence="2" key="1">
    <citation type="journal article" date="2016" name="Sci. Rep.">
        <title>Molecular characterization of firefly nuptial gifts: a multi-omics approach sheds light on postcopulatory sexual selection.</title>
        <authorList>
            <person name="Al-Wathiqui N."/>
            <person name="Fallon T.R."/>
            <person name="South A."/>
            <person name="Weng J.K."/>
            <person name="Lewis S.M."/>
        </authorList>
    </citation>
    <scope>NUCLEOTIDE SEQUENCE</scope>
</reference>
<dbReference type="EMBL" id="GEZM01001259">
    <property type="protein sequence ID" value="JAV98016.1"/>
    <property type="molecule type" value="Transcribed_RNA"/>
</dbReference>
<dbReference type="EMBL" id="GEZM01001254">
    <property type="protein sequence ID" value="JAV98027.1"/>
    <property type="molecule type" value="Transcribed_RNA"/>
</dbReference>
<evidence type="ECO:0000259" key="1">
    <source>
        <dbReference type="Pfam" id="PF22597"/>
    </source>
</evidence>
<organism evidence="2">
    <name type="scientific">Photinus pyralis</name>
    <name type="common">Common eastern firefly</name>
    <name type="synonym">Lampyris pyralis</name>
    <dbReference type="NCBI Taxonomy" id="7054"/>
    <lineage>
        <taxon>Eukaryota</taxon>
        <taxon>Metazoa</taxon>
        <taxon>Ecdysozoa</taxon>
        <taxon>Arthropoda</taxon>
        <taxon>Hexapoda</taxon>
        <taxon>Insecta</taxon>
        <taxon>Pterygota</taxon>
        <taxon>Neoptera</taxon>
        <taxon>Endopterygota</taxon>
        <taxon>Coleoptera</taxon>
        <taxon>Polyphaga</taxon>
        <taxon>Elateriformia</taxon>
        <taxon>Elateroidea</taxon>
        <taxon>Lampyridae</taxon>
        <taxon>Lampyrinae</taxon>
        <taxon>Photinus</taxon>
    </lineage>
</organism>
<gene>
    <name evidence="3" type="ORF">PPYR_06532</name>
</gene>
<dbReference type="InParanoid" id="A0A1Y1NNP4"/>
<sequence length="100" mass="11764">MYKEGDKDAEEYLLEIVVYEALRLFQDRLVNENHRAQFEDILREQLKMQWNKAGLLQDCKRHVFVPVPKVVASPHVSLLHKQGVEEWTDVVKKGIVQYGE</sequence>
<evidence type="ECO:0000313" key="4">
    <source>
        <dbReference type="Proteomes" id="UP000327044"/>
    </source>
</evidence>
<evidence type="ECO:0000313" key="3">
    <source>
        <dbReference type="EMBL" id="KAB0800793.1"/>
    </source>
</evidence>
<protein>
    <recommendedName>
        <fullName evidence="1">Dynein 2 heavy chain 1 cytoplasmic ATPase lid domain-containing protein</fullName>
    </recommendedName>
</protein>
<keyword evidence="4" id="KW-1185">Reference proteome</keyword>
<name>A0A1Y1NNP4_PHOPY</name>
<dbReference type="AlphaFoldDB" id="A0A1Y1NNP4"/>